<keyword evidence="1" id="KW-0812">Transmembrane</keyword>
<dbReference type="InterPro" id="IPR029058">
    <property type="entry name" value="AB_hydrolase_fold"/>
</dbReference>
<dbReference type="OrthoDB" id="9773549at2"/>
<dbReference type="SUPFAM" id="SSF53474">
    <property type="entry name" value="alpha/beta-Hydrolases"/>
    <property type="match status" value="1"/>
</dbReference>
<evidence type="ECO:0000259" key="2">
    <source>
        <dbReference type="Pfam" id="PF12697"/>
    </source>
</evidence>
<dbReference type="InterPro" id="IPR000073">
    <property type="entry name" value="AB_hydrolase_1"/>
</dbReference>
<dbReference type="EMBL" id="PENI01000001">
    <property type="protein sequence ID" value="RMB87640.1"/>
    <property type="molecule type" value="Genomic_DNA"/>
</dbReference>
<keyword evidence="1" id="KW-0472">Membrane</keyword>
<dbReference type="GO" id="GO:0016787">
    <property type="term" value="F:hydrolase activity"/>
    <property type="evidence" value="ECO:0007669"/>
    <property type="project" value="UniProtKB-KW"/>
</dbReference>
<feature type="domain" description="AB hydrolase-1" evidence="2">
    <location>
        <begin position="69"/>
        <end position="280"/>
    </location>
</feature>
<keyword evidence="3" id="KW-0378">Hydrolase</keyword>
<evidence type="ECO:0000313" key="3">
    <source>
        <dbReference type="EMBL" id="RMB87640.1"/>
    </source>
</evidence>
<dbReference type="PANTHER" id="PTHR37017:SF11">
    <property type="entry name" value="ESTERASE_LIPASE_THIOESTERASE DOMAIN-CONTAINING PROTEIN"/>
    <property type="match status" value="1"/>
</dbReference>
<protein>
    <submittedName>
        <fullName evidence="3">Alpha/beta hydrolase</fullName>
    </submittedName>
</protein>
<dbReference type="Gene3D" id="3.40.50.1820">
    <property type="entry name" value="alpha/beta hydrolase"/>
    <property type="match status" value="1"/>
</dbReference>
<sequence length="289" mass="30083">MASTAADGRALRACVPPPSCHPKGHIVRIRLSRRVAIIGAAAFALLSAAVVPGVAQATDAQPRHPKPTVVLVHGAWADSSSWAPVMERLRHDGYPVRAIANPLQGLTSDSAYVSSYLSTIDGPVVLVGHSYGGAVITNVAASDPDVKSLVYIAGFIPAKGETVGELAAKSSPALPLISTTVPGGTEVSIDPAHFREAFAGDVDKTTAANLAAAQRPANTKAVSDASVNESFRSIPSWDLITRQDNAIAPDVQRFMAERANAHVTEVNASHAVMVSRPAAVTKIIEQAAR</sequence>
<accession>A0A3M0IHN4</accession>
<evidence type="ECO:0000256" key="1">
    <source>
        <dbReference type="SAM" id="Phobius"/>
    </source>
</evidence>
<dbReference type="InterPro" id="IPR052897">
    <property type="entry name" value="Sec-Metab_Biosynth_Hydrolase"/>
</dbReference>
<organism evidence="3 4">
    <name type="scientific">Streptomyces shenzhenensis</name>
    <dbReference type="NCBI Taxonomy" id="943815"/>
    <lineage>
        <taxon>Bacteria</taxon>
        <taxon>Bacillati</taxon>
        <taxon>Actinomycetota</taxon>
        <taxon>Actinomycetes</taxon>
        <taxon>Kitasatosporales</taxon>
        <taxon>Streptomycetaceae</taxon>
        <taxon>Streptomyces</taxon>
    </lineage>
</organism>
<feature type="transmembrane region" description="Helical" evidence="1">
    <location>
        <begin position="35"/>
        <end position="55"/>
    </location>
</feature>
<gene>
    <name evidence="3" type="ORF">CTZ28_01380</name>
</gene>
<dbReference type="Proteomes" id="UP000270471">
    <property type="component" value="Unassembled WGS sequence"/>
</dbReference>
<comment type="caution">
    <text evidence="3">The sequence shown here is derived from an EMBL/GenBank/DDBJ whole genome shotgun (WGS) entry which is preliminary data.</text>
</comment>
<proteinExistence type="predicted"/>
<keyword evidence="4" id="KW-1185">Reference proteome</keyword>
<dbReference type="PANTHER" id="PTHR37017">
    <property type="entry name" value="AB HYDROLASE-1 DOMAIN-CONTAINING PROTEIN-RELATED"/>
    <property type="match status" value="1"/>
</dbReference>
<evidence type="ECO:0000313" key="4">
    <source>
        <dbReference type="Proteomes" id="UP000270471"/>
    </source>
</evidence>
<dbReference type="AlphaFoldDB" id="A0A3M0IHN4"/>
<name>A0A3M0IHN4_9ACTN</name>
<reference evidence="3 4" key="1">
    <citation type="submission" date="2017-11" db="EMBL/GenBank/DDBJ databases">
        <title>Draft genome of actinobacteria isolated from guarana (Paullinia cupana (Mart.) Ducke.</title>
        <authorList>
            <person name="Siqueira K.A."/>
            <person name="Liotti R.G."/>
            <person name="Mendes T.A.O."/>
            <person name="Soares M.A."/>
        </authorList>
    </citation>
    <scope>NUCLEOTIDE SEQUENCE [LARGE SCALE GENOMIC DNA]</scope>
    <source>
        <strain evidence="3 4">193</strain>
    </source>
</reference>
<keyword evidence="1" id="KW-1133">Transmembrane helix</keyword>
<dbReference type="Pfam" id="PF12697">
    <property type="entry name" value="Abhydrolase_6"/>
    <property type="match status" value="1"/>
</dbReference>